<evidence type="ECO:0000259" key="2">
    <source>
        <dbReference type="Pfam" id="PF00149"/>
    </source>
</evidence>
<dbReference type="AlphaFoldDB" id="A0A231V073"/>
<keyword evidence="1" id="KW-0378">Hydrolase</keyword>
<dbReference type="PANTHER" id="PTHR30337">
    <property type="entry name" value="COMPONENT OF ATP-DEPENDENT DSDNA EXONUCLEASE"/>
    <property type="match status" value="1"/>
</dbReference>
<keyword evidence="4" id="KW-1185">Reference proteome</keyword>
<dbReference type="Pfam" id="PF00149">
    <property type="entry name" value="Metallophos"/>
    <property type="match status" value="1"/>
</dbReference>
<dbReference type="InterPro" id="IPR014576">
    <property type="entry name" value="Pesterase_YhaO"/>
</dbReference>
<feature type="domain" description="Calcineurin-like phosphoesterase" evidence="2">
    <location>
        <begin position="6"/>
        <end position="199"/>
    </location>
</feature>
<dbReference type="InterPro" id="IPR004843">
    <property type="entry name" value="Calcineurin-like_PHP"/>
</dbReference>
<dbReference type="Gene3D" id="3.60.21.10">
    <property type="match status" value="1"/>
</dbReference>
<name>A0A231V073_9HYPH</name>
<dbReference type="EMBL" id="NBYO01000001">
    <property type="protein sequence ID" value="OXT01572.1"/>
    <property type="molecule type" value="Genomic_DNA"/>
</dbReference>
<reference evidence="4" key="1">
    <citation type="journal article" date="2017" name="Int. J. Syst. Evol. Microbiol.">
        <title>Notoacmeibacter marinus gen. nov., sp. nov., isolated from the gut of a limpet and proposal of Notoacmeibacteraceae fam. nov. in the order Rhizobiales of the class Alphaproteobacteria.</title>
        <authorList>
            <person name="Huang Z."/>
            <person name="Guo F."/>
            <person name="Lai Q."/>
        </authorList>
    </citation>
    <scope>NUCLEOTIDE SEQUENCE [LARGE SCALE GENOMIC DNA]</scope>
    <source>
        <strain evidence="4">XMTR2A4</strain>
    </source>
</reference>
<dbReference type="InterPro" id="IPR050535">
    <property type="entry name" value="DNA_Repair-Maintenance_Comp"/>
</dbReference>
<dbReference type="GO" id="GO:0016787">
    <property type="term" value="F:hydrolase activity"/>
    <property type="evidence" value="ECO:0007669"/>
    <property type="project" value="UniProtKB-KW"/>
</dbReference>
<dbReference type="Proteomes" id="UP000215405">
    <property type="component" value="Unassembled WGS sequence"/>
</dbReference>
<dbReference type="SUPFAM" id="SSF56300">
    <property type="entry name" value="Metallo-dependent phosphatases"/>
    <property type="match status" value="1"/>
</dbReference>
<proteinExistence type="predicted"/>
<gene>
    <name evidence="3" type="ORF">B7H23_00925</name>
</gene>
<dbReference type="CDD" id="cd00840">
    <property type="entry name" value="MPP_Mre11_N"/>
    <property type="match status" value="1"/>
</dbReference>
<sequence length="417" mass="45536">MSQFCFVHAADLHLGTRFHGLAIRDEATARHFAQATRTALSRLVDRTIEAEAAFLLLAGDIYDGEWQDLSTGLDFAAQMARLARAGIPVFMLRGNHDARSVVRREITLPDNVRELSTDAPETVALEHLRVAIHGQGFADRACPDNLASRYPVPKEGWFNIGLLHTSLDGRQGHGSYAPCTPADLVARGYDYWALGHSHEFEMVRHSDPMIVYPGNLQGRSIREQGPKGAVLVMVEDGHIAGPPERLIVDSGQFLQIGVDIEGLNEMQELWDGLSDQFATVVEPGVETLHAARIVIGGEGSIHDALIAIGHEKRMAEAQAAADRRRDDIRIEKVVLRTAPVRTEEADARAANILAAGDFDLKTLLSEAATDPAVQEKITETMAQIGRHMTGGSEQFEGEIDAILAEGRATLLARAEEQ</sequence>
<dbReference type="PIRSF" id="PIRSF033091">
    <property type="entry name" value="Pesterase_YhaO"/>
    <property type="match status" value="1"/>
</dbReference>
<evidence type="ECO:0000313" key="3">
    <source>
        <dbReference type="EMBL" id="OXT01572.1"/>
    </source>
</evidence>
<organism evidence="3 4">
    <name type="scientific">Notoacmeibacter marinus</name>
    <dbReference type="NCBI Taxonomy" id="1876515"/>
    <lineage>
        <taxon>Bacteria</taxon>
        <taxon>Pseudomonadati</taxon>
        <taxon>Pseudomonadota</taxon>
        <taxon>Alphaproteobacteria</taxon>
        <taxon>Hyphomicrobiales</taxon>
        <taxon>Notoacmeibacteraceae</taxon>
        <taxon>Notoacmeibacter</taxon>
    </lineage>
</organism>
<dbReference type="InterPro" id="IPR029052">
    <property type="entry name" value="Metallo-depent_PP-like"/>
</dbReference>
<dbReference type="PANTHER" id="PTHR30337:SF7">
    <property type="entry name" value="PHOSPHOESTERASE"/>
    <property type="match status" value="1"/>
</dbReference>
<evidence type="ECO:0000313" key="4">
    <source>
        <dbReference type="Proteomes" id="UP000215405"/>
    </source>
</evidence>
<accession>A0A231V073</accession>
<dbReference type="InterPro" id="IPR041796">
    <property type="entry name" value="Mre11_N"/>
</dbReference>
<comment type="caution">
    <text evidence="3">The sequence shown here is derived from an EMBL/GenBank/DDBJ whole genome shotgun (WGS) entry which is preliminary data.</text>
</comment>
<protein>
    <recommendedName>
        <fullName evidence="2">Calcineurin-like phosphoesterase domain-containing protein</fullName>
    </recommendedName>
</protein>
<dbReference type="RefSeq" id="WP_094075540.1">
    <property type="nucleotide sequence ID" value="NZ_NBYO01000001.1"/>
</dbReference>
<evidence type="ECO:0000256" key="1">
    <source>
        <dbReference type="ARBA" id="ARBA00022801"/>
    </source>
</evidence>